<organism evidence="8 9">
    <name type="scientific">Aquatica leii</name>
    <dbReference type="NCBI Taxonomy" id="1421715"/>
    <lineage>
        <taxon>Eukaryota</taxon>
        <taxon>Metazoa</taxon>
        <taxon>Ecdysozoa</taxon>
        <taxon>Arthropoda</taxon>
        <taxon>Hexapoda</taxon>
        <taxon>Insecta</taxon>
        <taxon>Pterygota</taxon>
        <taxon>Neoptera</taxon>
        <taxon>Endopterygota</taxon>
        <taxon>Coleoptera</taxon>
        <taxon>Polyphaga</taxon>
        <taxon>Elateriformia</taxon>
        <taxon>Elateroidea</taxon>
        <taxon>Lampyridae</taxon>
        <taxon>Luciolinae</taxon>
        <taxon>Aquatica</taxon>
    </lineage>
</organism>
<dbReference type="FunFam" id="2.40.10.10:FF:000073">
    <property type="entry name" value="Trypsin alpha"/>
    <property type="match status" value="1"/>
</dbReference>
<dbReference type="AlphaFoldDB" id="A0AAN7PXR4"/>
<evidence type="ECO:0000259" key="7">
    <source>
        <dbReference type="PROSITE" id="PS50240"/>
    </source>
</evidence>
<comment type="similarity">
    <text evidence="1">Belongs to the peptidase S1 family.</text>
</comment>
<gene>
    <name evidence="8" type="ORF">RN001_011408</name>
</gene>
<keyword evidence="6" id="KW-0732">Signal</keyword>
<reference evidence="9" key="1">
    <citation type="submission" date="2023-01" db="EMBL/GenBank/DDBJ databases">
        <title>Key to firefly adult light organ development and bioluminescence: homeobox transcription factors regulate luciferase expression and transportation to peroxisome.</title>
        <authorList>
            <person name="Fu X."/>
        </authorList>
    </citation>
    <scope>NUCLEOTIDE SEQUENCE [LARGE SCALE GENOMIC DNA]</scope>
</reference>
<feature type="domain" description="Peptidase S1" evidence="7">
    <location>
        <begin position="322"/>
        <end position="583"/>
    </location>
</feature>
<keyword evidence="9" id="KW-1185">Reference proteome</keyword>
<evidence type="ECO:0000256" key="6">
    <source>
        <dbReference type="SAM" id="SignalP"/>
    </source>
</evidence>
<keyword evidence="4" id="KW-0720">Serine protease</keyword>
<evidence type="ECO:0000256" key="1">
    <source>
        <dbReference type="ARBA" id="ARBA00007664"/>
    </source>
</evidence>
<feature type="chain" id="PRO_5042849938" description="Peptidase S1 domain-containing protein" evidence="6">
    <location>
        <begin position="18"/>
        <end position="872"/>
    </location>
</feature>
<dbReference type="Pfam" id="PF00089">
    <property type="entry name" value="Trypsin"/>
    <property type="match status" value="5"/>
</dbReference>
<dbReference type="InterPro" id="IPR050430">
    <property type="entry name" value="Peptidase_S1"/>
</dbReference>
<dbReference type="InterPro" id="IPR001314">
    <property type="entry name" value="Peptidase_S1A"/>
</dbReference>
<dbReference type="GO" id="GO:0006508">
    <property type="term" value="P:proteolysis"/>
    <property type="evidence" value="ECO:0007669"/>
    <property type="project" value="UniProtKB-KW"/>
</dbReference>
<name>A0AAN7PXR4_9COLE</name>
<keyword evidence="3" id="KW-0378">Hydrolase</keyword>
<dbReference type="PANTHER" id="PTHR24276">
    <property type="entry name" value="POLYSERASE-RELATED"/>
    <property type="match status" value="1"/>
</dbReference>
<evidence type="ECO:0000256" key="2">
    <source>
        <dbReference type="ARBA" id="ARBA00022670"/>
    </source>
</evidence>
<dbReference type="InterPro" id="IPR001254">
    <property type="entry name" value="Trypsin_dom"/>
</dbReference>
<dbReference type="SUPFAM" id="SSF50494">
    <property type="entry name" value="Trypsin-like serine proteases"/>
    <property type="match status" value="5"/>
</dbReference>
<dbReference type="InterPro" id="IPR009003">
    <property type="entry name" value="Peptidase_S1_PA"/>
</dbReference>
<dbReference type="Proteomes" id="UP001353858">
    <property type="component" value="Unassembled WGS sequence"/>
</dbReference>
<evidence type="ECO:0000256" key="5">
    <source>
        <dbReference type="ARBA" id="ARBA00023157"/>
    </source>
</evidence>
<evidence type="ECO:0000313" key="9">
    <source>
        <dbReference type="Proteomes" id="UP001353858"/>
    </source>
</evidence>
<dbReference type="PANTHER" id="PTHR24276:SF91">
    <property type="entry name" value="AT26814P-RELATED"/>
    <property type="match status" value="1"/>
</dbReference>
<dbReference type="GO" id="GO:0004252">
    <property type="term" value="F:serine-type endopeptidase activity"/>
    <property type="evidence" value="ECO:0007669"/>
    <property type="project" value="InterPro"/>
</dbReference>
<sequence>MISFMFLIGALCGSSIAAPNQRIVSGVIADVGQYPYMVSLRDGNNHFCGGSIVNNNWVLTSATCAVNRTSFQIVVGTNTLNSGGDTYASSTIIIHSLFDPVPQNYDVAVVKTTTPIVYSAKVIPILLSYLPPIANAVVVESGWGQVNSGSFSLSNDLLALNTTYISKTSCQNKLAGLPVSLQASQICTYKPSAGACSFDDGSPLAMGNKQVGIVLSYGCEQGYPDVFTRATDAIDRRIVNGTTADDGQYPYQVSLTSLTNGHFCGGSILNTRWILTAAHCLELELLFDVVVGTNVLHVISNVYEVENFTKYCNPTVALDKRIVGGITAPDGQYPYQVSLRTSGNHICGGSILKPRWVLTAAHCIENAPASELAVVVGTNTLNAGGDTYGVTNNIIHPLYNTDTKIYDAGLINTATDIVYSSKVQPIALTALLPFNGSVVVITGWGSNDPLQMITVNNLKALNTTVISESSPTSAIDKRIVNGSTAVDEQHPYQASLRIFGVHFCSGSILNTRWILTAAQCIEFYDVYEVVVGTNSLNAGGVKYNITNHILHPLYNNVNYCYDAALVNISTSIVFTSKIKPIVLTPLLPFVGSVVDITGWGYNSTTSLAPSNDLEILSTTVINQTTCQTQLDPIGVVVTSTHTCSPTIAIDKRIVNGSTAGIGQYPYQASLRELGIHICSGSILNSRWILTAAQCFDNANINEIVVGTNTLSTGGVKYNVSNHIIHPLYNSISLTYDAALVNTSTSIVFTTVIKPIVLTPLLPFVASVVVITGWGTNSSSSTNPINNLQALNTTVINDTVCQTQLQFTNFPWTPTHTCTFMATAGACYFDYGSPVTACDVQYGIVSSINCGIGAPDSHTKILSIYSWIMSIIN</sequence>
<proteinExistence type="inferred from homology"/>
<dbReference type="InterPro" id="IPR043504">
    <property type="entry name" value="Peptidase_S1_PA_chymotrypsin"/>
</dbReference>
<keyword evidence="5" id="KW-1015">Disulfide bond</keyword>
<comment type="caution">
    <text evidence="8">The sequence shown here is derived from an EMBL/GenBank/DDBJ whole genome shotgun (WGS) entry which is preliminary data.</text>
</comment>
<feature type="domain" description="Peptidase S1" evidence="7">
    <location>
        <begin position="653"/>
        <end position="872"/>
    </location>
</feature>
<evidence type="ECO:0000256" key="3">
    <source>
        <dbReference type="ARBA" id="ARBA00022801"/>
    </source>
</evidence>
<evidence type="ECO:0000313" key="8">
    <source>
        <dbReference type="EMBL" id="KAK4878902.1"/>
    </source>
</evidence>
<protein>
    <recommendedName>
        <fullName evidence="7">Peptidase S1 domain-containing protein</fullName>
    </recommendedName>
</protein>
<dbReference type="PRINTS" id="PR00722">
    <property type="entry name" value="CHYMOTRYPSIN"/>
</dbReference>
<dbReference type="Gene3D" id="2.40.10.10">
    <property type="entry name" value="Trypsin-like serine proteases"/>
    <property type="match status" value="7"/>
</dbReference>
<feature type="signal peptide" evidence="6">
    <location>
        <begin position="1"/>
        <end position="17"/>
    </location>
</feature>
<dbReference type="EMBL" id="JARPUR010000004">
    <property type="protein sequence ID" value="KAK4878902.1"/>
    <property type="molecule type" value="Genomic_DNA"/>
</dbReference>
<keyword evidence="2" id="KW-0645">Protease</keyword>
<dbReference type="CDD" id="cd00190">
    <property type="entry name" value="Tryp_SPc"/>
    <property type="match status" value="4"/>
</dbReference>
<dbReference type="FunFam" id="2.40.10.10:FF:000068">
    <property type="entry name" value="transmembrane protease serine 2"/>
    <property type="match status" value="3"/>
</dbReference>
<accession>A0AAN7PXR4</accession>
<feature type="domain" description="Peptidase S1" evidence="7">
    <location>
        <begin position="23"/>
        <end position="279"/>
    </location>
</feature>
<dbReference type="SMART" id="SM00020">
    <property type="entry name" value="Tryp_SPc"/>
    <property type="match status" value="4"/>
</dbReference>
<evidence type="ECO:0000256" key="4">
    <source>
        <dbReference type="ARBA" id="ARBA00022825"/>
    </source>
</evidence>
<dbReference type="PROSITE" id="PS50240">
    <property type="entry name" value="TRYPSIN_DOM"/>
    <property type="match status" value="3"/>
</dbReference>